<comment type="pathway">
    <text evidence="9">Protein modification; lipoprotein biosynthesis (N-acyl transfer).</text>
</comment>
<organism evidence="11 12">
    <name type="scientific">Comamonas faecalis</name>
    <dbReference type="NCBI Taxonomy" id="1387849"/>
    <lineage>
        <taxon>Bacteria</taxon>
        <taxon>Pseudomonadati</taxon>
        <taxon>Pseudomonadota</taxon>
        <taxon>Betaproteobacteria</taxon>
        <taxon>Burkholderiales</taxon>
        <taxon>Comamonadaceae</taxon>
        <taxon>Comamonas</taxon>
    </lineage>
</organism>
<feature type="transmembrane region" description="Helical" evidence="9">
    <location>
        <begin position="133"/>
        <end position="151"/>
    </location>
</feature>
<dbReference type="InterPro" id="IPR004563">
    <property type="entry name" value="Apolipo_AcylTrfase"/>
</dbReference>
<proteinExistence type="inferred from homology"/>
<dbReference type="PANTHER" id="PTHR38686:SF1">
    <property type="entry name" value="APOLIPOPROTEIN N-ACYLTRANSFERASE"/>
    <property type="match status" value="1"/>
</dbReference>
<reference evidence="12" key="1">
    <citation type="journal article" date="2019" name="Int. J. Syst. Evol. Microbiol.">
        <title>The Global Catalogue of Microorganisms (GCM) 10K type strain sequencing project: providing services to taxonomists for standard genome sequencing and annotation.</title>
        <authorList>
            <consortium name="The Broad Institute Genomics Platform"/>
            <consortium name="The Broad Institute Genome Sequencing Center for Infectious Disease"/>
            <person name="Wu L."/>
            <person name="Ma J."/>
        </authorList>
    </citation>
    <scope>NUCLEOTIDE SEQUENCE [LARGE SCALE GENOMIC DNA]</scope>
    <source>
        <strain evidence="12">JCM 17561</strain>
    </source>
</reference>
<sequence length="533" mass="57289">MTTVQHHGAPAGPRPRALLLAALAGLGQAVALAQPGSGQSLWWLQILSLAGLAALLRRAGGTRRAFALGWLFATVWLVGSFWWLFISMHRYGGLAAPLAGAAVLALALALGSYYAVAAALWWRWRPGQRLGAALLFAALWLLAELARGQWWTGFPWGAGGYAHVQGPLVHLARYGGVYGIGAVAALLAMLAVQLRARDLRSARAWALLLALALAWGAAAWQRQQALAAGDAAARPALTLALLQGNVAQDEKFQPGSGVAQSLQWYGELLRSVRADLVVAPETAVPLLPRQLPEGWLDTVAQYYQDAAAPQALLLGMPLGDAAAGYTNSALGLAPGLAAPYRYDKHHLVPFGEFVPPLFRWFTELMQIPLGDFRRGPLVQPAMDWRGERLAPNICYEDLFGEELAARFADARQAPTVLVNMSNIGWFGDTLAVDQHLAIGRMRTLELERPMVRATNTGATAVIDHRGRVTARLPAFTRGVLHASVQGRAGSATPYAWWAGRWGLAPLWALGLAVLGGCWWRGRGRNAAGQVPRS</sequence>
<evidence type="ECO:0000313" key="11">
    <source>
        <dbReference type="EMBL" id="GAA3996280.1"/>
    </source>
</evidence>
<comment type="subcellular location">
    <subcellularLocation>
        <location evidence="1 9">Cell membrane</location>
        <topology evidence="1 9">Multi-pass membrane protein</topology>
    </subcellularLocation>
</comment>
<dbReference type="InterPro" id="IPR003010">
    <property type="entry name" value="C-N_Hydrolase"/>
</dbReference>
<protein>
    <recommendedName>
        <fullName evidence="9">Apolipoprotein N-acyltransferase</fullName>
        <shortName evidence="9">ALP N-acyltransferase</shortName>
        <ecNumber evidence="9">2.3.1.269</ecNumber>
    </recommendedName>
</protein>
<feature type="transmembrane region" description="Helical" evidence="9">
    <location>
        <begin position="66"/>
        <end position="86"/>
    </location>
</feature>
<evidence type="ECO:0000256" key="1">
    <source>
        <dbReference type="ARBA" id="ARBA00004651"/>
    </source>
</evidence>
<keyword evidence="4 9" id="KW-0808">Transferase</keyword>
<dbReference type="RefSeq" id="WP_103046205.1">
    <property type="nucleotide sequence ID" value="NZ_BAABBP010000016.1"/>
</dbReference>
<feature type="transmembrane region" description="Helical" evidence="9">
    <location>
        <begin position="171"/>
        <end position="192"/>
    </location>
</feature>
<dbReference type="InterPro" id="IPR045378">
    <property type="entry name" value="LNT_N"/>
</dbReference>
<comment type="function">
    <text evidence="9">Catalyzes the phospholipid dependent N-acylation of the N-terminal cysteine of apolipoprotein, the last step in lipoprotein maturation.</text>
</comment>
<keyword evidence="7 9" id="KW-0472">Membrane</keyword>
<feature type="domain" description="CN hydrolase" evidence="10">
    <location>
        <begin position="242"/>
        <end position="486"/>
    </location>
</feature>
<dbReference type="Pfam" id="PF00795">
    <property type="entry name" value="CN_hydrolase"/>
    <property type="match status" value="1"/>
</dbReference>
<feature type="transmembrane region" description="Helical" evidence="9">
    <location>
        <begin position="204"/>
        <end position="220"/>
    </location>
</feature>
<keyword evidence="5 9" id="KW-0812">Transmembrane</keyword>
<keyword evidence="3 9" id="KW-1003">Cell membrane</keyword>
<name>A0ABP7REB5_9BURK</name>
<evidence type="ECO:0000256" key="2">
    <source>
        <dbReference type="ARBA" id="ARBA00010065"/>
    </source>
</evidence>
<dbReference type="Pfam" id="PF20154">
    <property type="entry name" value="LNT_N"/>
    <property type="match status" value="1"/>
</dbReference>
<dbReference type="Gene3D" id="3.60.110.10">
    <property type="entry name" value="Carbon-nitrogen hydrolase"/>
    <property type="match status" value="1"/>
</dbReference>
<dbReference type="SUPFAM" id="SSF56317">
    <property type="entry name" value="Carbon-nitrogen hydrolase"/>
    <property type="match status" value="1"/>
</dbReference>
<evidence type="ECO:0000256" key="8">
    <source>
        <dbReference type="ARBA" id="ARBA00023315"/>
    </source>
</evidence>
<accession>A0ABP7REB5</accession>
<comment type="caution">
    <text evidence="11">The sequence shown here is derived from an EMBL/GenBank/DDBJ whole genome shotgun (WGS) entry which is preliminary data.</text>
</comment>
<dbReference type="CDD" id="cd07571">
    <property type="entry name" value="ALP_N-acyl_transferase"/>
    <property type="match status" value="1"/>
</dbReference>
<evidence type="ECO:0000256" key="6">
    <source>
        <dbReference type="ARBA" id="ARBA00022989"/>
    </source>
</evidence>
<evidence type="ECO:0000256" key="5">
    <source>
        <dbReference type="ARBA" id="ARBA00022692"/>
    </source>
</evidence>
<dbReference type="NCBIfam" id="TIGR00546">
    <property type="entry name" value="lnt"/>
    <property type="match status" value="1"/>
</dbReference>
<gene>
    <name evidence="9 11" type="primary">lnt</name>
    <name evidence="11" type="ORF">GCM10022279_19900</name>
</gene>
<evidence type="ECO:0000256" key="4">
    <source>
        <dbReference type="ARBA" id="ARBA00022679"/>
    </source>
</evidence>
<dbReference type="HAMAP" id="MF_01148">
    <property type="entry name" value="Lnt"/>
    <property type="match status" value="1"/>
</dbReference>
<dbReference type="PROSITE" id="PS50263">
    <property type="entry name" value="CN_HYDROLASE"/>
    <property type="match status" value="1"/>
</dbReference>
<evidence type="ECO:0000259" key="10">
    <source>
        <dbReference type="PROSITE" id="PS50263"/>
    </source>
</evidence>
<dbReference type="InterPro" id="IPR036526">
    <property type="entry name" value="C-N_Hydrolase_sf"/>
</dbReference>
<evidence type="ECO:0000256" key="9">
    <source>
        <dbReference type="HAMAP-Rule" id="MF_01148"/>
    </source>
</evidence>
<dbReference type="EC" id="2.3.1.269" evidence="9"/>
<feature type="transmembrane region" description="Helical" evidence="9">
    <location>
        <begin position="41"/>
        <end position="59"/>
    </location>
</feature>
<evidence type="ECO:0000256" key="3">
    <source>
        <dbReference type="ARBA" id="ARBA00022475"/>
    </source>
</evidence>
<keyword evidence="8 9" id="KW-0012">Acyltransferase</keyword>
<comment type="similarity">
    <text evidence="2 9">Belongs to the CN hydrolase family. Apolipoprotein N-acyltransferase subfamily.</text>
</comment>
<comment type="catalytic activity">
    <reaction evidence="9">
        <text>N-terminal S-1,2-diacyl-sn-glyceryl-L-cysteinyl-[lipoprotein] + a glycerophospholipid = N-acyl-S-1,2-diacyl-sn-glyceryl-L-cysteinyl-[lipoprotein] + a 2-acyl-sn-glycero-3-phospholipid + H(+)</text>
        <dbReference type="Rhea" id="RHEA:48228"/>
        <dbReference type="Rhea" id="RHEA-COMP:14681"/>
        <dbReference type="Rhea" id="RHEA-COMP:14684"/>
        <dbReference type="ChEBI" id="CHEBI:15378"/>
        <dbReference type="ChEBI" id="CHEBI:136912"/>
        <dbReference type="ChEBI" id="CHEBI:140656"/>
        <dbReference type="ChEBI" id="CHEBI:140657"/>
        <dbReference type="ChEBI" id="CHEBI:140660"/>
        <dbReference type="EC" id="2.3.1.269"/>
    </reaction>
</comment>
<dbReference type="Proteomes" id="UP001501627">
    <property type="component" value="Unassembled WGS sequence"/>
</dbReference>
<dbReference type="PANTHER" id="PTHR38686">
    <property type="entry name" value="APOLIPOPROTEIN N-ACYLTRANSFERASE"/>
    <property type="match status" value="1"/>
</dbReference>
<keyword evidence="12" id="KW-1185">Reference proteome</keyword>
<feature type="transmembrane region" description="Helical" evidence="9">
    <location>
        <begin position="98"/>
        <end position="121"/>
    </location>
</feature>
<dbReference type="EMBL" id="BAABBP010000016">
    <property type="protein sequence ID" value="GAA3996280.1"/>
    <property type="molecule type" value="Genomic_DNA"/>
</dbReference>
<evidence type="ECO:0000313" key="12">
    <source>
        <dbReference type="Proteomes" id="UP001501627"/>
    </source>
</evidence>
<evidence type="ECO:0000256" key="7">
    <source>
        <dbReference type="ARBA" id="ARBA00023136"/>
    </source>
</evidence>
<keyword evidence="6 9" id="KW-1133">Transmembrane helix</keyword>